<gene>
    <name evidence="11" type="ORF">EJ08DRAFT_594347</name>
</gene>
<feature type="coiled-coil region" evidence="9">
    <location>
        <begin position="221"/>
        <end position="248"/>
    </location>
</feature>
<protein>
    <recommendedName>
        <fullName evidence="1">non-specific serine/threonine protein kinase</fullName>
        <ecNumber evidence="1">2.7.11.1</ecNumber>
    </recommendedName>
</protein>
<sequence length="254" mass="28354">MEISSKDESEYRLLIDGRVRYVSIAAHSLDIDTLRFLPSLLHALPPLESPKDWTIAYITRQSNSGNLTAVFSERKLAGVQGIWHPQTTDCLRLTRVKQITASTFEASLTEPDPAALPSTFIAKIARFEWEIPRLERETRAYSILEGTALAPRFLGHVAEHGRIIGLLLEKVQGREAGIGDLAACQAAVKKFHGFGLTHGDLNRFNFLVGKDGVKMIDFENSSIAERDEKEMQREYERLADQLSEETGRGGGFGR</sequence>
<dbReference type="InterPro" id="IPR011009">
    <property type="entry name" value="Kinase-like_dom_sf"/>
</dbReference>
<evidence type="ECO:0000313" key="11">
    <source>
        <dbReference type="EMBL" id="KAF2425569.1"/>
    </source>
</evidence>
<evidence type="ECO:0000256" key="8">
    <source>
        <dbReference type="ARBA" id="ARBA00048679"/>
    </source>
</evidence>
<evidence type="ECO:0000313" key="12">
    <source>
        <dbReference type="Proteomes" id="UP000800235"/>
    </source>
</evidence>
<evidence type="ECO:0000256" key="5">
    <source>
        <dbReference type="ARBA" id="ARBA00022777"/>
    </source>
</evidence>
<dbReference type="Gene3D" id="1.10.510.10">
    <property type="entry name" value="Transferase(Phosphotransferase) domain 1"/>
    <property type="match status" value="1"/>
</dbReference>
<feature type="domain" description="RIO-type" evidence="10">
    <location>
        <begin position="186"/>
        <end position="221"/>
    </location>
</feature>
<evidence type="ECO:0000256" key="1">
    <source>
        <dbReference type="ARBA" id="ARBA00012513"/>
    </source>
</evidence>
<comment type="catalytic activity">
    <reaction evidence="8">
        <text>L-seryl-[protein] + ATP = O-phospho-L-seryl-[protein] + ADP + H(+)</text>
        <dbReference type="Rhea" id="RHEA:17989"/>
        <dbReference type="Rhea" id="RHEA-COMP:9863"/>
        <dbReference type="Rhea" id="RHEA-COMP:11604"/>
        <dbReference type="ChEBI" id="CHEBI:15378"/>
        <dbReference type="ChEBI" id="CHEBI:29999"/>
        <dbReference type="ChEBI" id="CHEBI:30616"/>
        <dbReference type="ChEBI" id="CHEBI:83421"/>
        <dbReference type="ChEBI" id="CHEBI:456216"/>
        <dbReference type="EC" id="2.7.11.1"/>
    </reaction>
</comment>
<evidence type="ECO:0000256" key="3">
    <source>
        <dbReference type="ARBA" id="ARBA00022679"/>
    </source>
</evidence>
<keyword evidence="9" id="KW-0175">Coiled coil</keyword>
<dbReference type="GO" id="GO:0005524">
    <property type="term" value="F:ATP binding"/>
    <property type="evidence" value="ECO:0007669"/>
    <property type="project" value="UniProtKB-KW"/>
</dbReference>
<dbReference type="EMBL" id="MU007069">
    <property type="protein sequence ID" value="KAF2425569.1"/>
    <property type="molecule type" value="Genomic_DNA"/>
</dbReference>
<organism evidence="11 12">
    <name type="scientific">Tothia fuscella</name>
    <dbReference type="NCBI Taxonomy" id="1048955"/>
    <lineage>
        <taxon>Eukaryota</taxon>
        <taxon>Fungi</taxon>
        <taxon>Dikarya</taxon>
        <taxon>Ascomycota</taxon>
        <taxon>Pezizomycotina</taxon>
        <taxon>Dothideomycetes</taxon>
        <taxon>Pleosporomycetidae</taxon>
        <taxon>Venturiales</taxon>
        <taxon>Cylindrosympodiaceae</taxon>
        <taxon>Tothia</taxon>
    </lineage>
</organism>
<accession>A0A9P4NL97</accession>
<dbReference type="AlphaFoldDB" id="A0A9P4NL97"/>
<evidence type="ECO:0000259" key="10">
    <source>
        <dbReference type="Pfam" id="PF01163"/>
    </source>
</evidence>
<comment type="caution">
    <text evidence="11">The sequence shown here is derived from an EMBL/GenBank/DDBJ whole genome shotgun (WGS) entry which is preliminary data.</text>
</comment>
<name>A0A9P4NL97_9PEZI</name>
<dbReference type="InterPro" id="IPR018934">
    <property type="entry name" value="RIO_dom"/>
</dbReference>
<keyword evidence="2" id="KW-0723">Serine/threonine-protein kinase</keyword>
<keyword evidence="3" id="KW-0808">Transferase</keyword>
<proteinExistence type="predicted"/>
<dbReference type="Pfam" id="PF01163">
    <property type="entry name" value="RIO1"/>
    <property type="match status" value="1"/>
</dbReference>
<keyword evidence="6" id="KW-0067">ATP-binding</keyword>
<evidence type="ECO:0000256" key="9">
    <source>
        <dbReference type="SAM" id="Coils"/>
    </source>
</evidence>
<dbReference type="GO" id="GO:0004674">
    <property type="term" value="F:protein serine/threonine kinase activity"/>
    <property type="evidence" value="ECO:0007669"/>
    <property type="project" value="UniProtKB-KW"/>
</dbReference>
<keyword evidence="4" id="KW-0547">Nucleotide-binding</keyword>
<evidence type="ECO:0000256" key="4">
    <source>
        <dbReference type="ARBA" id="ARBA00022741"/>
    </source>
</evidence>
<dbReference type="OrthoDB" id="2687876at2759"/>
<evidence type="ECO:0000256" key="6">
    <source>
        <dbReference type="ARBA" id="ARBA00022840"/>
    </source>
</evidence>
<evidence type="ECO:0000256" key="7">
    <source>
        <dbReference type="ARBA" id="ARBA00047899"/>
    </source>
</evidence>
<keyword evidence="12" id="KW-1185">Reference proteome</keyword>
<comment type="catalytic activity">
    <reaction evidence="7">
        <text>L-threonyl-[protein] + ATP = O-phospho-L-threonyl-[protein] + ADP + H(+)</text>
        <dbReference type="Rhea" id="RHEA:46608"/>
        <dbReference type="Rhea" id="RHEA-COMP:11060"/>
        <dbReference type="Rhea" id="RHEA-COMP:11605"/>
        <dbReference type="ChEBI" id="CHEBI:15378"/>
        <dbReference type="ChEBI" id="CHEBI:30013"/>
        <dbReference type="ChEBI" id="CHEBI:30616"/>
        <dbReference type="ChEBI" id="CHEBI:61977"/>
        <dbReference type="ChEBI" id="CHEBI:456216"/>
        <dbReference type="EC" id="2.7.11.1"/>
    </reaction>
</comment>
<dbReference type="SUPFAM" id="SSF56112">
    <property type="entry name" value="Protein kinase-like (PK-like)"/>
    <property type="match status" value="1"/>
</dbReference>
<dbReference type="Proteomes" id="UP000800235">
    <property type="component" value="Unassembled WGS sequence"/>
</dbReference>
<keyword evidence="5" id="KW-0418">Kinase</keyword>
<reference evidence="11" key="1">
    <citation type="journal article" date="2020" name="Stud. Mycol.">
        <title>101 Dothideomycetes genomes: a test case for predicting lifestyles and emergence of pathogens.</title>
        <authorList>
            <person name="Haridas S."/>
            <person name="Albert R."/>
            <person name="Binder M."/>
            <person name="Bloem J."/>
            <person name="Labutti K."/>
            <person name="Salamov A."/>
            <person name="Andreopoulos B."/>
            <person name="Baker S."/>
            <person name="Barry K."/>
            <person name="Bills G."/>
            <person name="Bluhm B."/>
            <person name="Cannon C."/>
            <person name="Castanera R."/>
            <person name="Culley D."/>
            <person name="Daum C."/>
            <person name="Ezra D."/>
            <person name="Gonzalez J."/>
            <person name="Henrissat B."/>
            <person name="Kuo A."/>
            <person name="Liang C."/>
            <person name="Lipzen A."/>
            <person name="Lutzoni F."/>
            <person name="Magnuson J."/>
            <person name="Mondo S."/>
            <person name="Nolan M."/>
            <person name="Ohm R."/>
            <person name="Pangilinan J."/>
            <person name="Park H.-J."/>
            <person name="Ramirez L."/>
            <person name="Alfaro M."/>
            <person name="Sun H."/>
            <person name="Tritt A."/>
            <person name="Yoshinaga Y."/>
            <person name="Zwiers L.-H."/>
            <person name="Turgeon B."/>
            <person name="Goodwin S."/>
            <person name="Spatafora J."/>
            <person name="Crous P."/>
            <person name="Grigoriev I."/>
        </authorList>
    </citation>
    <scope>NUCLEOTIDE SEQUENCE</scope>
    <source>
        <strain evidence="11">CBS 130266</strain>
    </source>
</reference>
<dbReference type="EC" id="2.7.11.1" evidence="1"/>
<evidence type="ECO:0000256" key="2">
    <source>
        <dbReference type="ARBA" id="ARBA00022527"/>
    </source>
</evidence>